<feature type="compositionally biased region" description="Basic and acidic residues" evidence="1">
    <location>
        <begin position="120"/>
        <end position="131"/>
    </location>
</feature>
<evidence type="ECO:0000256" key="2">
    <source>
        <dbReference type="SAM" id="Phobius"/>
    </source>
</evidence>
<dbReference type="Proteomes" id="UP000692954">
    <property type="component" value="Unassembled WGS sequence"/>
</dbReference>
<organism evidence="4 5">
    <name type="scientific">Paramecium sonneborni</name>
    <dbReference type="NCBI Taxonomy" id="65129"/>
    <lineage>
        <taxon>Eukaryota</taxon>
        <taxon>Sar</taxon>
        <taxon>Alveolata</taxon>
        <taxon>Ciliophora</taxon>
        <taxon>Intramacronucleata</taxon>
        <taxon>Oligohymenophorea</taxon>
        <taxon>Peniculida</taxon>
        <taxon>Parameciidae</taxon>
        <taxon>Paramecium</taxon>
    </lineage>
</organism>
<gene>
    <name evidence="4" type="ORF">PSON_ATCC_30995.1.T1840027</name>
</gene>
<dbReference type="FunFam" id="1.20.1300.20:FF:000006">
    <property type="entry name" value="Uncharacterized protein"/>
    <property type="match status" value="1"/>
</dbReference>
<evidence type="ECO:0000256" key="1">
    <source>
        <dbReference type="SAM" id="MobiDB-lite"/>
    </source>
</evidence>
<dbReference type="PANTHER" id="PTHR12931">
    <property type="entry name" value="UBIQUITIN THIOLESTERASE PROTEIN OTUB"/>
    <property type="match status" value="1"/>
</dbReference>
<evidence type="ECO:0000313" key="5">
    <source>
        <dbReference type="Proteomes" id="UP000692954"/>
    </source>
</evidence>
<feature type="transmembrane region" description="Helical" evidence="2">
    <location>
        <begin position="6"/>
        <end position="24"/>
    </location>
</feature>
<feature type="region of interest" description="Disordered" evidence="1">
    <location>
        <begin position="166"/>
        <end position="195"/>
    </location>
</feature>
<feature type="compositionally biased region" description="Polar residues" evidence="1">
    <location>
        <begin position="78"/>
        <end position="90"/>
    </location>
</feature>
<keyword evidence="5" id="KW-1185">Reference proteome</keyword>
<proteinExistence type="predicted"/>
<dbReference type="PANTHER" id="PTHR12931:SF15">
    <property type="entry name" value="UBIQUITIN THIOESTERASE OTUBAIN-LIKE"/>
    <property type="match status" value="1"/>
</dbReference>
<evidence type="ECO:0000259" key="3">
    <source>
        <dbReference type="PROSITE" id="PS50802"/>
    </source>
</evidence>
<dbReference type="Pfam" id="PF10275">
    <property type="entry name" value="Peptidase_C65"/>
    <property type="match status" value="1"/>
</dbReference>
<keyword evidence="2" id="KW-0812">Transmembrane</keyword>
<sequence>MEYWIIGGAIAIVLCIIGIGTLFYKCKKNADKDDKLLDSTQIIQQQEQQEMLPFSQDMKCNEQNQQQMNYYQDKNKARQPQNNNTSQRQNEQTKKKANSEDSRNKNKNCSNPISSTSQDNKPKQEQDEVRLEINSPKNNDQVLNQPKTMSSNNIDKDCIIKIDQDGNQEQQNQQEQQDHNQYKSQHQDQTQQQPCIPQQSNIQEKIEINTNIDQKVKQEQQIPQIQQDIYQNQTYLQSNIAQKPNILEKIEMLSEINNFNNLESLIQSVKKDICQKENQFQLNSEVVPKISFKPKIEIIFEVDQSNTLNNSENKIRYDSKRPKPDDIIIPLAPNPPPNSEDIGDMILPLYEKTSKKRQIEDQYKYYVRQLKNKVDLKKNYSLSLQANKEMGNYCNAFREVRGDGNCFYTAFGYQFLSILLFDYSIDQFYKFIEKIKQINLPMKIYVTGQDFKIDDKLLEEKLLKEFLNRLMKLKQIQDLVQRKEQFHNQFAAYEKQSEEVDACLYGLSTIFFRNYSNYIVDFSEKKDALYDRENLLKWEEECNSNEVIIAELAKQLNIFVQLIFIENKDQLKKFQYGNEQHNKIILLIKPGHYNIGYFIQETINI</sequence>
<dbReference type="InterPro" id="IPR003323">
    <property type="entry name" value="OTU_dom"/>
</dbReference>
<dbReference type="CDD" id="cd22749">
    <property type="entry name" value="Otubain_C65"/>
    <property type="match status" value="1"/>
</dbReference>
<protein>
    <recommendedName>
        <fullName evidence="3">OTU domain-containing protein</fullName>
    </recommendedName>
</protein>
<reference evidence="4" key="1">
    <citation type="submission" date="2021-01" db="EMBL/GenBank/DDBJ databases">
        <authorList>
            <consortium name="Genoscope - CEA"/>
            <person name="William W."/>
        </authorList>
    </citation>
    <scope>NUCLEOTIDE SEQUENCE</scope>
</reference>
<dbReference type="GO" id="GO:0071108">
    <property type="term" value="P:protein K48-linked deubiquitination"/>
    <property type="evidence" value="ECO:0007669"/>
    <property type="project" value="TreeGrafter"/>
</dbReference>
<dbReference type="PROSITE" id="PS50802">
    <property type="entry name" value="OTU"/>
    <property type="match status" value="1"/>
</dbReference>
<dbReference type="EMBL" id="CAJJDN010000184">
    <property type="protein sequence ID" value="CAD8128196.1"/>
    <property type="molecule type" value="Genomic_DNA"/>
</dbReference>
<feature type="compositionally biased region" description="Polar residues" evidence="1">
    <location>
        <begin position="135"/>
        <end position="153"/>
    </location>
</feature>
<dbReference type="GO" id="GO:0004843">
    <property type="term" value="F:cysteine-type deubiquitinase activity"/>
    <property type="evidence" value="ECO:0007669"/>
    <property type="project" value="TreeGrafter"/>
</dbReference>
<dbReference type="AlphaFoldDB" id="A0A8S1RIZ0"/>
<feature type="region of interest" description="Disordered" evidence="1">
    <location>
        <begin position="73"/>
        <end position="154"/>
    </location>
</feature>
<dbReference type="GO" id="GO:0005634">
    <property type="term" value="C:nucleus"/>
    <property type="evidence" value="ECO:0007669"/>
    <property type="project" value="TreeGrafter"/>
</dbReference>
<feature type="compositionally biased region" description="Low complexity" evidence="1">
    <location>
        <begin position="182"/>
        <end position="195"/>
    </location>
</feature>
<feature type="domain" description="OTU" evidence="3">
    <location>
        <begin position="395"/>
        <end position="588"/>
    </location>
</feature>
<feature type="compositionally biased region" description="Low complexity" evidence="1">
    <location>
        <begin position="166"/>
        <end position="175"/>
    </location>
</feature>
<feature type="compositionally biased region" description="Polar residues" evidence="1">
    <location>
        <begin position="107"/>
        <end position="119"/>
    </location>
</feature>
<dbReference type="InterPro" id="IPR019400">
    <property type="entry name" value="Peptidase_C65_otubain"/>
</dbReference>
<accession>A0A8S1RIZ0</accession>
<dbReference type="GO" id="GO:0043130">
    <property type="term" value="F:ubiquitin binding"/>
    <property type="evidence" value="ECO:0007669"/>
    <property type="project" value="TreeGrafter"/>
</dbReference>
<keyword evidence="2" id="KW-1133">Transmembrane helix</keyword>
<keyword evidence="2" id="KW-0472">Membrane</keyword>
<name>A0A8S1RIZ0_9CILI</name>
<evidence type="ECO:0000313" key="4">
    <source>
        <dbReference type="EMBL" id="CAD8128196.1"/>
    </source>
</evidence>
<feature type="compositionally biased region" description="Basic and acidic residues" evidence="1">
    <location>
        <begin position="91"/>
        <end position="104"/>
    </location>
</feature>
<dbReference type="OrthoDB" id="18915at2759"/>
<comment type="caution">
    <text evidence="4">The sequence shown here is derived from an EMBL/GenBank/DDBJ whole genome shotgun (WGS) entry which is preliminary data.</text>
</comment>